<dbReference type="GO" id="GO:0046872">
    <property type="term" value="F:metal ion binding"/>
    <property type="evidence" value="ECO:0007669"/>
    <property type="project" value="UniProtKB-KW"/>
</dbReference>
<keyword evidence="11" id="KW-0408">Iron</keyword>
<dbReference type="GO" id="GO:0022904">
    <property type="term" value="P:respiratory electron transport chain"/>
    <property type="evidence" value="ECO:0007669"/>
    <property type="project" value="InterPro"/>
</dbReference>
<keyword evidence="8" id="KW-0479">Metal-binding</keyword>
<evidence type="ECO:0000256" key="2">
    <source>
        <dbReference type="ARBA" id="ARBA00004651"/>
    </source>
</evidence>
<organism evidence="16 17">
    <name type="scientific">Qingshengfaniella alkalisoli</name>
    <dbReference type="NCBI Taxonomy" id="2599296"/>
    <lineage>
        <taxon>Bacteria</taxon>
        <taxon>Pseudomonadati</taxon>
        <taxon>Pseudomonadota</taxon>
        <taxon>Alphaproteobacteria</taxon>
        <taxon>Rhodobacterales</taxon>
        <taxon>Paracoccaceae</taxon>
        <taxon>Qingshengfaniella</taxon>
    </lineage>
</organism>
<dbReference type="GO" id="GO:0009061">
    <property type="term" value="P:anaerobic respiration"/>
    <property type="evidence" value="ECO:0007669"/>
    <property type="project" value="TreeGrafter"/>
</dbReference>
<dbReference type="EMBL" id="CP042261">
    <property type="protein sequence ID" value="QDY70309.1"/>
    <property type="molecule type" value="Genomic_DNA"/>
</dbReference>
<keyword evidence="12 13" id="KW-0472">Membrane</keyword>
<evidence type="ECO:0000313" key="16">
    <source>
        <dbReference type="EMBL" id="QDY70309.1"/>
    </source>
</evidence>
<dbReference type="InterPro" id="IPR011577">
    <property type="entry name" value="Cyt_b561_bac/Ni-Hgenase"/>
</dbReference>
<comment type="similarity">
    <text evidence="3">Belongs to the formate dehydrogenase gamma subunit family.</text>
</comment>
<keyword evidence="10 13" id="KW-1133">Transmembrane helix</keyword>
<name>A0A5B8I8X8_9RHOB</name>
<comment type="cofactor">
    <cofactor evidence="1">
        <name>heme</name>
        <dbReference type="ChEBI" id="CHEBI:30413"/>
    </cofactor>
</comment>
<keyword evidence="7 13" id="KW-0812">Transmembrane</keyword>
<feature type="transmembrane region" description="Helical" evidence="13">
    <location>
        <begin position="290"/>
        <end position="309"/>
    </location>
</feature>
<evidence type="ECO:0000256" key="5">
    <source>
        <dbReference type="ARBA" id="ARBA00022475"/>
    </source>
</evidence>
<comment type="subcellular location">
    <subcellularLocation>
        <location evidence="2">Cell membrane</location>
        <topology evidence="2">Multi-pass membrane protein</topology>
    </subcellularLocation>
</comment>
<dbReference type="GO" id="GO:0036397">
    <property type="term" value="F:formate dehydrogenase (quinone) activity"/>
    <property type="evidence" value="ECO:0007669"/>
    <property type="project" value="TreeGrafter"/>
</dbReference>
<gene>
    <name evidence="16" type="ORF">FPZ52_09280</name>
</gene>
<feature type="chain" id="PRO_5022696712" evidence="14">
    <location>
        <begin position="23"/>
        <end position="356"/>
    </location>
</feature>
<dbReference type="GO" id="GO:0009326">
    <property type="term" value="C:formate dehydrogenase complex"/>
    <property type="evidence" value="ECO:0007669"/>
    <property type="project" value="InterPro"/>
</dbReference>
<evidence type="ECO:0000256" key="11">
    <source>
        <dbReference type="ARBA" id="ARBA00023004"/>
    </source>
</evidence>
<keyword evidence="5" id="KW-1003">Cell membrane</keyword>
<evidence type="ECO:0000256" key="13">
    <source>
        <dbReference type="SAM" id="Phobius"/>
    </source>
</evidence>
<evidence type="ECO:0000256" key="4">
    <source>
        <dbReference type="ARBA" id="ARBA00022448"/>
    </source>
</evidence>
<dbReference type="PANTHER" id="PTHR30074">
    <property type="entry name" value="FORMATE DEHYDROGENASE, NITRATE-INDUCIBLE, CYTOCHROME B556 FDN SUBUNIT"/>
    <property type="match status" value="1"/>
</dbReference>
<dbReference type="KEGG" id="lit:FPZ52_09280"/>
<feature type="transmembrane region" description="Helical" evidence="13">
    <location>
        <begin position="176"/>
        <end position="197"/>
    </location>
</feature>
<evidence type="ECO:0000256" key="14">
    <source>
        <dbReference type="SAM" id="SignalP"/>
    </source>
</evidence>
<keyword evidence="9" id="KW-0249">Electron transport</keyword>
<dbReference type="GO" id="GO:0005886">
    <property type="term" value="C:plasma membrane"/>
    <property type="evidence" value="ECO:0007669"/>
    <property type="project" value="UniProtKB-SubCell"/>
</dbReference>
<dbReference type="GO" id="GO:0009055">
    <property type="term" value="F:electron transfer activity"/>
    <property type="evidence" value="ECO:0007669"/>
    <property type="project" value="InterPro"/>
</dbReference>
<evidence type="ECO:0000256" key="3">
    <source>
        <dbReference type="ARBA" id="ARBA00010747"/>
    </source>
</evidence>
<keyword evidence="4" id="KW-0813">Transport</keyword>
<evidence type="ECO:0000256" key="8">
    <source>
        <dbReference type="ARBA" id="ARBA00022723"/>
    </source>
</evidence>
<evidence type="ECO:0000259" key="15">
    <source>
        <dbReference type="Pfam" id="PF01292"/>
    </source>
</evidence>
<dbReference type="AlphaFoldDB" id="A0A5B8I8X8"/>
<evidence type="ECO:0000256" key="1">
    <source>
        <dbReference type="ARBA" id="ARBA00001971"/>
    </source>
</evidence>
<evidence type="ECO:0000256" key="9">
    <source>
        <dbReference type="ARBA" id="ARBA00022982"/>
    </source>
</evidence>
<feature type="transmembrane region" description="Helical" evidence="13">
    <location>
        <begin position="132"/>
        <end position="152"/>
    </location>
</feature>
<dbReference type="Pfam" id="PF01292">
    <property type="entry name" value="Ni_hydr_CYTB"/>
    <property type="match status" value="1"/>
</dbReference>
<accession>A0A5B8I8X8</accession>
<evidence type="ECO:0000256" key="12">
    <source>
        <dbReference type="ARBA" id="ARBA00023136"/>
    </source>
</evidence>
<keyword evidence="17" id="KW-1185">Reference proteome</keyword>
<proteinExistence type="inferred from homology"/>
<dbReference type="Proteomes" id="UP000318483">
    <property type="component" value="Chromosome"/>
</dbReference>
<dbReference type="InterPro" id="IPR051817">
    <property type="entry name" value="FDH_cytochrome_b556_subunit"/>
</dbReference>
<keyword evidence="6" id="KW-0349">Heme</keyword>
<dbReference type="PANTHER" id="PTHR30074:SF6">
    <property type="entry name" value="FORMATE DEHYDROGENASE GAMMA SUBUNIT"/>
    <property type="match status" value="1"/>
</dbReference>
<dbReference type="InterPro" id="IPR006471">
    <property type="entry name" value="Formate_DH_gsu"/>
</dbReference>
<dbReference type="Gene3D" id="1.20.950.20">
    <property type="entry name" value="Transmembrane di-heme cytochromes, Chain C"/>
    <property type="match status" value="1"/>
</dbReference>
<sequence length="356" mass="38666">MTRMARVLLLVVLTCVAPVAFAQSPGSGPINGATPGDTNAAGSSDADLWRAVRAGDSFTSQSRVPMGNQLIQSAGHDWELTRNGPLAMYTAWIITGMLVLLSIFFALRGRIRIDAGKSGQTIKRFTLVERSAHWMIASSFVLLALTGLSLLFGRKILIPLMGHEAFSVLAYWGKHIHNYVGFAFMAGIAIIFVMWVIHNIPRPSDLVWIARGGGLFGGGHPPAHKFNAGQKGIFWAVIVCGTSLALSGWALLTPFTTTMFADTFSHVNAIFGTTLPTDLTIHQEQQFQEIWHTIMAAIMIAIIIAHIYIGTVGMEGAVDAMTHGDVDLNWAKEHHSLWVAEKLGKDTPRSSHTPAE</sequence>
<dbReference type="GO" id="GO:0015944">
    <property type="term" value="P:formate oxidation"/>
    <property type="evidence" value="ECO:0007669"/>
    <property type="project" value="TreeGrafter"/>
</dbReference>
<evidence type="ECO:0000256" key="10">
    <source>
        <dbReference type="ARBA" id="ARBA00022989"/>
    </source>
</evidence>
<feature type="signal peptide" evidence="14">
    <location>
        <begin position="1"/>
        <end position="22"/>
    </location>
</feature>
<dbReference type="NCBIfam" id="TIGR01583">
    <property type="entry name" value="formate-DH-gamm"/>
    <property type="match status" value="1"/>
</dbReference>
<reference evidence="16 17" key="1">
    <citation type="submission" date="2019-07" db="EMBL/GenBank/DDBJ databases">
        <title>Litoreibacter alkalisoli sp. nov., isolated from saline-alkaline soil.</title>
        <authorList>
            <person name="Wang S."/>
            <person name="Xu L."/>
            <person name="Xing Y.-T."/>
            <person name="Sun J.-Q."/>
        </authorList>
    </citation>
    <scope>NUCLEOTIDE SEQUENCE [LARGE SCALE GENOMIC DNA]</scope>
    <source>
        <strain evidence="16 17">LN3S51</strain>
    </source>
</reference>
<feature type="domain" description="Cytochrome b561 bacterial/Ni-hydrogenase" evidence="15">
    <location>
        <begin position="124"/>
        <end position="324"/>
    </location>
</feature>
<keyword evidence="14" id="KW-0732">Signal</keyword>
<dbReference type="SUPFAM" id="SSF81342">
    <property type="entry name" value="Transmembrane di-heme cytochromes"/>
    <property type="match status" value="1"/>
</dbReference>
<dbReference type="OrthoDB" id="9790598at2"/>
<feature type="transmembrane region" description="Helical" evidence="13">
    <location>
        <begin position="86"/>
        <end position="107"/>
    </location>
</feature>
<feature type="transmembrane region" description="Helical" evidence="13">
    <location>
        <begin position="233"/>
        <end position="252"/>
    </location>
</feature>
<evidence type="ECO:0000256" key="6">
    <source>
        <dbReference type="ARBA" id="ARBA00022617"/>
    </source>
</evidence>
<protein>
    <submittedName>
        <fullName evidence="16">Formate dehydrogenase subunit gamma</fullName>
    </submittedName>
</protein>
<dbReference type="InterPro" id="IPR016174">
    <property type="entry name" value="Di-haem_cyt_TM"/>
</dbReference>
<evidence type="ECO:0000313" key="17">
    <source>
        <dbReference type="Proteomes" id="UP000318483"/>
    </source>
</evidence>
<evidence type="ECO:0000256" key="7">
    <source>
        <dbReference type="ARBA" id="ARBA00022692"/>
    </source>
</evidence>
<dbReference type="GO" id="GO:0008863">
    <property type="term" value="F:formate dehydrogenase (NAD+) activity"/>
    <property type="evidence" value="ECO:0007669"/>
    <property type="project" value="InterPro"/>
</dbReference>